<organism evidence="2 3">
    <name type="scientific">Clostridium brassicae</name>
    <dbReference type="NCBI Taxonomy" id="2999072"/>
    <lineage>
        <taxon>Bacteria</taxon>
        <taxon>Bacillati</taxon>
        <taxon>Bacillota</taxon>
        <taxon>Clostridia</taxon>
        <taxon>Eubacteriales</taxon>
        <taxon>Clostridiaceae</taxon>
        <taxon>Clostridium</taxon>
    </lineage>
</organism>
<dbReference type="Proteomes" id="UP001144612">
    <property type="component" value="Unassembled WGS sequence"/>
</dbReference>
<feature type="transmembrane region" description="Helical" evidence="1">
    <location>
        <begin position="92"/>
        <end position="118"/>
    </location>
</feature>
<accession>A0ABT4DCD5</accession>
<name>A0ABT4DCD5_9CLOT</name>
<protein>
    <recommendedName>
        <fullName evidence="4">TM2 domain-containing protein</fullName>
    </recommendedName>
</protein>
<keyword evidence="1" id="KW-0472">Membrane</keyword>
<evidence type="ECO:0000313" key="3">
    <source>
        <dbReference type="Proteomes" id="UP001144612"/>
    </source>
</evidence>
<dbReference type="RefSeq" id="WP_268061100.1">
    <property type="nucleotide sequence ID" value="NZ_JAPQFJ010000007.1"/>
</dbReference>
<evidence type="ECO:0000256" key="1">
    <source>
        <dbReference type="SAM" id="Phobius"/>
    </source>
</evidence>
<dbReference type="EMBL" id="JAPQFJ010000007">
    <property type="protein sequence ID" value="MCY6958684.1"/>
    <property type="molecule type" value="Genomic_DNA"/>
</dbReference>
<gene>
    <name evidence="2" type="ORF">OW729_08710</name>
</gene>
<sequence length="166" mass="18734">MRNKKFWALFFSMIPGAGHMYLGLSKKGLQLMALFFIAIGFADVLHLSMVAGLIPIIWFYSVFDVRKCYELNVQPNDNQDIKIPWSGKETKILGYIFIFMGAISIVNEIIFPMLDVVLGWRTIHSIKTGILSAVFIVIGLKLIIGRKVINDPSRLLKSPSKRGESN</sequence>
<evidence type="ECO:0000313" key="2">
    <source>
        <dbReference type="EMBL" id="MCY6958684.1"/>
    </source>
</evidence>
<feature type="transmembrane region" description="Helical" evidence="1">
    <location>
        <begin position="6"/>
        <end position="24"/>
    </location>
</feature>
<feature type="transmembrane region" description="Helical" evidence="1">
    <location>
        <begin position="31"/>
        <end position="60"/>
    </location>
</feature>
<keyword evidence="1" id="KW-0812">Transmembrane</keyword>
<proteinExistence type="predicted"/>
<reference evidence="2" key="1">
    <citation type="submission" date="2022-12" db="EMBL/GenBank/DDBJ databases">
        <title>Clostridium sp. nov., isolated from industrial wastewater.</title>
        <authorList>
            <person name="Jiayan W."/>
        </authorList>
    </citation>
    <scope>NUCLEOTIDE SEQUENCE</scope>
    <source>
        <strain evidence="2">ZC22-4</strain>
    </source>
</reference>
<evidence type="ECO:0008006" key="4">
    <source>
        <dbReference type="Google" id="ProtNLM"/>
    </source>
</evidence>
<comment type="caution">
    <text evidence="2">The sequence shown here is derived from an EMBL/GenBank/DDBJ whole genome shotgun (WGS) entry which is preliminary data.</text>
</comment>
<keyword evidence="1" id="KW-1133">Transmembrane helix</keyword>
<keyword evidence="3" id="KW-1185">Reference proteome</keyword>